<dbReference type="EMBL" id="JBEZVI010000016">
    <property type="protein sequence ID" value="MEU3712324.1"/>
    <property type="molecule type" value="Genomic_DNA"/>
</dbReference>
<name>A0ABV2Z3E1_9ACTN</name>
<protein>
    <submittedName>
        <fullName evidence="1">Uncharacterized protein</fullName>
    </submittedName>
</protein>
<comment type="caution">
    <text evidence="1">The sequence shown here is derived from an EMBL/GenBank/DDBJ whole genome shotgun (WGS) entry which is preliminary data.</text>
</comment>
<organism evidence="1 2">
    <name type="scientific">Streptomyces catenulae</name>
    <dbReference type="NCBI Taxonomy" id="66875"/>
    <lineage>
        <taxon>Bacteria</taxon>
        <taxon>Bacillati</taxon>
        <taxon>Actinomycetota</taxon>
        <taxon>Actinomycetes</taxon>
        <taxon>Kitasatosporales</taxon>
        <taxon>Streptomycetaceae</taxon>
        <taxon>Streptomyces</taxon>
    </lineage>
</organism>
<dbReference type="Proteomes" id="UP001550853">
    <property type="component" value="Unassembled WGS sequence"/>
</dbReference>
<gene>
    <name evidence="1" type="ORF">AB0E61_19810</name>
</gene>
<evidence type="ECO:0000313" key="1">
    <source>
        <dbReference type="EMBL" id="MEU3712324.1"/>
    </source>
</evidence>
<reference evidence="1 2" key="1">
    <citation type="submission" date="2024-06" db="EMBL/GenBank/DDBJ databases">
        <title>The Natural Products Discovery Center: Release of the First 8490 Sequenced Strains for Exploring Actinobacteria Biosynthetic Diversity.</title>
        <authorList>
            <person name="Kalkreuter E."/>
            <person name="Kautsar S.A."/>
            <person name="Yang D."/>
            <person name="Bader C.D."/>
            <person name="Teijaro C.N."/>
            <person name="Fluegel L."/>
            <person name="Davis C.M."/>
            <person name="Simpson J.R."/>
            <person name="Lauterbach L."/>
            <person name="Steele A.D."/>
            <person name="Gui C."/>
            <person name="Meng S."/>
            <person name="Li G."/>
            <person name="Viehrig K."/>
            <person name="Ye F."/>
            <person name="Su P."/>
            <person name="Kiefer A.F."/>
            <person name="Nichols A."/>
            <person name="Cepeda A.J."/>
            <person name="Yan W."/>
            <person name="Fan B."/>
            <person name="Jiang Y."/>
            <person name="Adhikari A."/>
            <person name="Zheng C.-J."/>
            <person name="Schuster L."/>
            <person name="Cowan T.M."/>
            <person name="Smanski M.J."/>
            <person name="Chevrette M.G."/>
            <person name="De Carvalho L.P.S."/>
            <person name="Shen B."/>
        </authorList>
    </citation>
    <scope>NUCLEOTIDE SEQUENCE [LARGE SCALE GENOMIC DNA]</scope>
    <source>
        <strain evidence="1 2">NPDC033039</strain>
    </source>
</reference>
<proteinExistence type="predicted"/>
<evidence type="ECO:0000313" key="2">
    <source>
        <dbReference type="Proteomes" id="UP001550853"/>
    </source>
</evidence>
<sequence length="68" mass="6945">MTNSTSLQLGNPPNPFDSLAGPLRHFYSQIPRAAVTAGMGGHEGVGGAGELAVFSPEDAVSEAFGEEV</sequence>
<keyword evidence="2" id="KW-1185">Reference proteome</keyword>
<dbReference type="RefSeq" id="WP_157847995.1">
    <property type="nucleotide sequence ID" value="NZ_JBEZVI010000016.1"/>
</dbReference>
<accession>A0ABV2Z3E1</accession>